<dbReference type="Proteomes" id="UP000195440">
    <property type="component" value="Unassembled WGS sequence"/>
</dbReference>
<evidence type="ECO:0000313" key="2">
    <source>
        <dbReference type="Proteomes" id="UP000195440"/>
    </source>
</evidence>
<dbReference type="AlphaFoldDB" id="A0A1Y3P6U6"/>
<gene>
    <name evidence="1" type="ORF">AUC60_06680</name>
</gene>
<keyword evidence="2" id="KW-1185">Reference proteome</keyword>
<proteinExistence type="predicted"/>
<dbReference type="EMBL" id="LOHF01000004">
    <property type="protein sequence ID" value="OUM74432.1"/>
    <property type="molecule type" value="Genomic_DNA"/>
</dbReference>
<accession>A0A1Y3P6U6</accession>
<protein>
    <recommendedName>
        <fullName evidence="3">Helix-turn-helix domain-containing protein</fullName>
    </recommendedName>
</protein>
<evidence type="ECO:0008006" key="3">
    <source>
        <dbReference type="Google" id="ProtNLM"/>
    </source>
</evidence>
<evidence type="ECO:0000313" key="1">
    <source>
        <dbReference type="EMBL" id="OUM74432.1"/>
    </source>
</evidence>
<sequence>MTIQQMLADLLGRGFSQRAIADQVGTTQPTIYRATKGADIRYETGKAIERMYSEQQSALDQRSAA</sequence>
<dbReference type="RefSeq" id="WP_087265319.1">
    <property type="nucleotide sequence ID" value="NZ_JBJGBV010000017.1"/>
</dbReference>
<reference evidence="1 2" key="1">
    <citation type="journal article" date="2017" name="Syst. Appl. Microbiol.">
        <title>Pseudomonas caspiana sp. nov., a citrus pathogen in the Pseudomonas syringae phylogenetic group.</title>
        <authorList>
            <person name="Busquets A."/>
            <person name="Gomila M."/>
            <person name="Beiki F."/>
            <person name="Mulet M."/>
            <person name="Rahimian H."/>
            <person name="Garcia-Valdes E."/>
            <person name="Lalucat J."/>
        </authorList>
    </citation>
    <scope>NUCLEOTIDE SEQUENCE [LARGE SCALE GENOMIC DNA]</scope>
    <source>
        <strain evidence="1 2">FBF102</strain>
    </source>
</reference>
<name>A0A1Y3P6U6_9PSED</name>
<comment type="caution">
    <text evidence="1">The sequence shown here is derived from an EMBL/GenBank/DDBJ whole genome shotgun (WGS) entry which is preliminary data.</text>
</comment>
<organism evidence="1 2">
    <name type="scientific">Pseudomonas caspiana</name>
    <dbReference type="NCBI Taxonomy" id="1451454"/>
    <lineage>
        <taxon>Bacteria</taxon>
        <taxon>Pseudomonadati</taxon>
        <taxon>Pseudomonadota</taxon>
        <taxon>Gammaproteobacteria</taxon>
        <taxon>Pseudomonadales</taxon>
        <taxon>Pseudomonadaceae</taxon>
        <taxon>Pseudomonas</taxon>
    </lineage>
</organism>